<dbReference type="InterPro" id="IPR048844">
    <property type="entry name" value="LpdD_chaperone-like"/>
</dbReference>
<proteinExistence type="predicted"/>
<reference evidence="2" key="2">
    <citation type="submission" date="2020-01" db="EMBL/GenBank/DDBJ databases">
        <authorList>
            <person name="Campanaro S."/>
        </authorList>
    </citation>
    <scope>NUCLEOTIDE SEQUENCE</scope>
    <source>
        <strain evidence="2">AS06rmzACSIP_7</strain>
    </source>
</reference>
<organism evidence="2 3">
    <name type="scientific">Syntrophorhabdus aromaticivorans</name>
    <dbReference type="NCBI Taxonomy" id="328301"/>
    <lineage>
        <taxon>Bacteria</taxon>
        <taxon>Pseudomonadati</taxon>
        <taxon>Thermodesulfobacteriota</taxon>
        <taxon>Syntrophorhabdia</taxon>
        <taxon>Syntrophorhabdales</taxon>
        <taxon>Syntrophorhabdaceae</taxon>
        <taxon>Syntrophorhabdus</taxon>
    </lineage>
</organism>
<evidence type="ECO:0000313" key="2">
    <source>
        <dbReference type="EMBL" id="NLW36143.1"/>
    </source>
</evidence>
<dbReference type="EMBL" id="JAAYEE010000217">
    <property type="protein sequence ID" value="NLW36143.1"/>
    <property type="molecule type" value="Genomic_DNA"/>
</dbReference>
<name>A0A351U313_9BACT</name>
<accession>A0A351U313</accession>
<sequence length="139" mass="14959">MTTGHNITGESHNEVRLHTITEKGDDFEIVAIVYELSADCLVILYGGTRPHIGAVGMGQVRPSLRDAEKGSASSSVFTYVGHKEDMVAKTLAEELTRKLGRNTVVVAGIHWDALSEKAVQTITALCKALTGKIVEQLSP</sequence>
<dbReference type="STRING" id="909663.GCA_000512235_02911"/>
<protein>
    <recommendedName>
        <fullName evidence="1">Prenylated flavin chaperone LpdD-like domain-containing protein</fullName>
    </recommendedName>
</protein>
<dbReference type="Pfam" id="PF21758">
    <property type="entry name" value="PAC_bac"/>
    <property type="match status" value="1"/>
</dbReference>
<evidence type="ECO:0000313" key="3">
    <source>
        <dbReference type="Proteomes" id="UP000777265"/>
    </source>
</evidence>
<comment type="caution">
    <text evidence="2">The sequence shown here is derived from an EMBL/GenBank/DDBJ whole genome shotgun (WGS) entry which is preliminary data.</text>
</comment>
<dbReference type="AlphaFoldDB" id="A0A351U313"/>
<evidence type="ECO:0000259" key="1">
    <source>
        <dbReference type="Pfam" id="PF21758"/>
    </source>
</evidence>
<reference evidence="2" key="1">
    <citation type="journal article" date="2020" name="Biotechnol. Biofuels">
        <title>New insights from the biogas microbiome by comprehensive genome-resolved metagenomics of nearly 1600 species originating from multiple anaerobic digesters.</title>
        <authorList>
            <person name="Campanaro S."/>
            <person name="Treu L."/>
            <person name="Rodriguez-R L.M."/>
            <person name="Kovalovszki A."/>
            <person name="Ziels R.M."/>
            <person name="Maus I."/>
            <person name="Zhu X."/>
            <person name="Kougias P.G."/>
            <person name="Basile A."/>
            <person name="Luo G."/>
            <person name="Schluter A."/>
            <person name="Konstantinidis K.T."/>
            <person name="Angelidaki I."/>
        </authorList>
    </citation>
    <scope>NUCLEOTIDE SEQUENCE</scope>
    <source>
        <strain evidence="2">AS06rmzACSIP_7</strain>
    </source>
</reference>
<feature type="domain" description="Prenylated flavin chaperone LpdD-like" evidence="1">
    <location>
        <begin position="25"/>
        <end position="137"/>
    </location>
</feature>
<dbReference type="Proteomes" id="UP000777265">
    <property type="component" value="Unassembled WGS sequence"/>
</dbReference>
<gene>
    <name evidence="2" type="ORF">GXY80_11805</name>
</gene>